<comment type="caution">
    <text evidence="4">The sequence shown here is derived from an EMBL/GenBank/DDBJ whole genome shotgun (WGS) entry which is preliminary data.</text>
</comment>
<evidence type="ECO:0000256" key="1">
    <source>
        <dbReference type="ARBA" id="ARBA00035644"/>
    </source>
</evidence>
<dbReference type="Proteomes" id="UP000553034">
    <property type="component" value="Unassembled WGS sequence"/>
</dbReference>
<dbReference type="InterPro" id="IPR039374">
    <property type="entry name" value="SIP_fam"/>
</dbReference>
<dbReference type="Pfam" id="PF04954">
    <property type="entry name" value="SIP"/>
    <property type="match status" value="1"/>
</dbReference>
<dbReference type="SUPFAM" id="SSF63380">
    <property type="entry name" value="Riboflavin synthase domain-like"/>
    <property type="match status" value="1"/>
</dbReference>
<gene>
    <name evidence="4" type="ORF">GGR32_000477</name>
</gene>
<dbReference type="AlphaFoldDB" id="A0A840ENL3"/>
<name>A0A840ENL3_9FLAO</name>
<reference evidence="4 5" key="1">
    <citation type="submission" date="2020-08" db="EMBL/GenBank/DDBJ databases">
        <title>Genomic Encyclopedia of Type Strains, Phase IV (KMG-IV): sequencing the most valuable type-strain genomes for metagenomic binning, comparative biology and taxonomic classification.</title>
        <authorList>
            <person name="Goeker M."/>
        </authorList>
    </citation>
    <scope>NUCLEOTIDE SEQUENCE [LARGE SCALE GENOMIC DNA]</scope>
    <source>
        <strain evidence="4 5">DSM 29568</strain>
    </source>
</reference>
<feature type="domain" description="Siderophore-interacting FAD-binding" evidence="3">
    <location>
        <begin position="16"/>
        <end position="130"/>
    </location>
</feature>
<evidence type="ECO:0000313" key="5">
    <source>
        <dbReference type="Proteomes" id="UP000553034"/>
    </source>
</evidence>
<sequence>MEATKEIKTIQEQLYVTRKELITPHYLRVYLTGENIYKFANTTVGVNNKIMIPPKGCTAIHFPTFDYEQMQWIQPPEEVRPFIRTYTHRGIDLEANKIWIDFVIHGENAEEGPASNWALTAQKGDVLGVLMKNGKSELYPFAEHYILVGDATALPVLASILEDLPSEAKVTCILEVYDKADEQIFSTRATVNYTWLHQKTHLGESRLPEEVKKLQLPEENRFAYVAAEFSAVKKIRHYLRKEKSWNRDELYAYSYWKSGVAEDKSVSERQKEKETI</sequence>
<dbReference type="InterPro" id="IPR017938">
    <property type="entry name" value="Riboflavin_synthase-like_b-brl"/>
</dbReference>
<proteinExistence type="inferred from homology"/>
<keyword evidence="5" id="KW-1185">Reference proteome</keyword>
<dbReference type="EMBL" id="JACIFO010000002">
    <property type="protein sequence ID" value="MBB4118203.1"/>
    <property type="molecule type" value="Genomic_DNA"/>
</dbReference>
<dbReference type="RefSeq" id="WP_183475983.1">
    <property type="nucleotide sequence ID" value="NZ_JACIFO010000002.1"/>
</dbReference>
<feature type="domain" description="SIP-like Rossmann fold" evidence="2">
    <location>
        <begin position="142"/>
        <end position="259"/>
    </location>
</feature>
<dbReference type="PANTHER" id="PTHR30157:SF0">
    <property type="entry name" value="NADPH-DEPENDENT FERRIC-CHELATE REDUCTASE"/>
    <property type="match status" value="1"/>
</dbReference>
<evidence type="ECO:0000313" key="4">
    <source>
        <dbReference type="EMBL" id="MBB4118203.1"/>
    </source>
</evidence>
<comment type="similarity">
    <text evidence="1">Belongs to the SIP oxidoreductase family.</text>
</comment>
<dbReference type="CDD" id="cd06193">
    <property type="entry name" value="siderophore_interacting"/>
    <property type="match status" value="1"/>
</dbReference>
<evidence type="ECO:0000259" key="2">
    <source>
        <dbReference type="Pfam" id="PF04954"/>
    </source>
</evidence>
<dbReference type="Pfam" id="PF08021">
    <property type="entry name" value="FAD_binding_9"/>
    <property type="match status" value="1"/>
</dbReference>
<evidence type="ECO:0000259" key="3">
    <source>
        <dbReference type="Pfam" id="PF08021"/>
    </source>
</evidence>
<protein>
    <submittedName>
        <fullName evidence="4">NADPH-dependent ferric siderophore reductase</fullName>
    </submittedName>
</protein>
<dbReference type="InterPro" id="IPR013113">
    <property type="entry name" value="SIP_FAD-bd"/>
</dbReference>
<dbReference type="Gene3D" id="3.40.50.80">
    <property type="entry name" value="Nucleotide-binding domain of ferredoxin-NADP reductase (FNR) module"/>
    <property type="match status" value="1"/>
</dbReference>
<dbReference type="InterPro" id="IPR039261">
    <property type="entry name" value="FNR_nucleotide-bd"/>
</dbReference>
<organism evidence="4 5">
    <name type="scientific">Mesonia hippocampi</name>
    <dbReference type="NCBI Taxonomy" id="1628250"/>
    <lineage>
        <taxon>Bacteria</taxon>
        <taxon>Pseudomonadati</taxon>
        <taxon>Bacteroidota</taxon>
        <taxon>Flavobacteriia</taxon>
        <taxon>Flavobacteriales</taxon>
        <taxon>Flavobacteriaceae</taxon>
        <taxon>Mesonia</taxon>
    </lineage>
</organism>
<accession>A0A840ENL3</accession>
<dbReference type="InterPro" id="IPR007037">
    <property type="entry name" value="SIP_rossman_dom"/>
</dbReference>
<dbReference type="Gene3D" id="2.40.30.10">
    <property type="entry name" value="Translation factors"/>
    <property type="match status" value="1"/>
</dbReference>
<dbReference type="PANTHER" id="PTHR30157">
    <property type="entry name" value="FERRIC REDUCTASE, NADPH-DEPENDENT"/>
    <property type="match status" value="1"/>
</dbReference>